<dbReference type="GO" id="GO:0005886">
    <property type="term" value="C:plasma membrane"/>
    <property type="evidence" value="ECO:0007669"/>
    <property type="project" value="UniProtKB-SubCell"/>
</dbReference>
<dbReference type="InterPro" id="IPR003474">
    <property type="entry name" value="Glcn_transporter"/>
</dbReference>
<accession>A0A1G7KR87</accession>
<dbReference type="RefSeq" id="WP_090152913.1">
    <property type="nucleotide sequence ID" value="NZ_FNAN01000010.1"/>
</dbReference>
<dbReference type="PANTHER" id="PTHR30354">
    <property type="entry name" value="GNT FAMILY GLUCONATE TRANSPORTER"/>
    <property type="match status" value="1"/>
</dbReference>
<evidence type="ECO:0000313" key="9">
    <source>
        <dbReference type="EMBL" id="SDF39742.1"/>
    </source>
</evidence>
<feature type="transmembrane region" description="Helical" evidence="8">
    <location>
        <begin position="334"/>
        <end position="362"/>
    </location>
</feature>
<keyword evidence="4 8" id="KW-0812">Transmembrane</keyword>
<evidence type="ECO:0000256" key="2">
    <source>
        <dbReference type="ARBA" id="ARBA00022448"/>
    </source>
</evidence>
<feature type="transmembrane region" description="Helical" evidence="8">
    <location>
        <begin position="28"/>
        <end position="46"/>
    </location>
</feature>
<evidence type="ECO:0000256" key="8">
    <source>
        <dbReference type="SAM" id="Phobius"/>
    </source>
</evidence>
<evidence type="ECO:0000313" key="10">
    <source>
        <dbReference type="Proteomes" id="UP000198748"/>
    </source>
</evidence>
<dbReference type="PIRSF" id="PIRSF002746">
    <property type="entry name" value="Gluconate_transporter"/>
    <property type="match status" value="1"/>
</dbReference>
<keyword evidence="10" id="KW-1185">Reference proteome</keyword>
<comment type="subcellular location">
    <subcellularLocation>
        <location evidence="1">Cell membrane</location>
        <topology evidence="1">Multi-pass membrane protein</topology>
    </subcellularLocation>
</comment>
<feature type="transmembrane region" description="Helical" evidence="8">
    <location>
        <begin position="58"/>
        <end position="76"/>
    </location>
</feature>
<feature type="transmembrane region" description="Helical" evidence="8">
    <location>
        <begin position="409"/>
        <end position="433"/>
    </location>
</feature>
<feature type="transmembrane region" description="Helical" evidence="8">
    <location>
        <begin position="136"/>
        <end position="154"/>
    </location>
</feature>
<feature type="transmembrane region" description="Helical" evidence="8">
    <location>
        <begin position="374"/>
        <end position="397"/>
    </location>
</feature>
<keyword evidence="2" id="KW-0813">Transport</keyword>
<evidence type="ECO:0000256" key="3">
    <source>
        <dbReference type="ARBA" id="ARBA00022475"/>
    </source>
</evidence>
<evidence type="ECO:0000256" key="1">
    <source>
        <dbReference type="ARBA" id="ARBA00004651"/>
    </source>
</evidence>
<feature type="transmembrane region" description="Helical" evidence="8">
    <location>
        <begin position="174"/>
        <end position="193"/>
    </location>
</feature>
<proteinExistence type="inferred from homology"/>
<dbReference type="NCBIfam" id="TIGR00791">
    <property type="entry name" value="gntP"/>
    <property type="match status" value="1"/>
</dbReference>
<evidence type="ECO:0000256" key="5">
    <source>
        <dbReference type="ARBA" id="ARBA00022989"/>
    </source>
</evidence>
<evidence type="ECO:0000256" key="6">
    <source>
        <dbReference type="ARBA" id="ARBA00023136"/>
    </source>
</evidence>
<evidence type="ECO:0000256" key="4">
    <source>
        <dbReference type="ARBA" id="ARBA00022692"/>
    </source>
</evidence>
<protein>
    <submittedName>
        <fullName evidence="9">Gnt-I system high-affinity gluconate transporter</fullName>
    </submittedName>
</protein>
<evidence type="ECO:0000256" key="7">
    <source>
        <dbReference type="ARBA" id="ARBA00049663"/>
    </source>
</evidence>
<dbReference type="Proteomes" id="UP000198748">
    <property type="component" value="Unassembled WGS sequence"/>
</dbReference>
<dbReference type="GO" id="GO:0015128">
    <property type="term" value="F:gluconate transmembrane transporter activity"/>
    <property type="evidence" value="ECO:0007669"/>
    <property type="project" value="InterPro"/>
</dbReference>
<feature type="transmembrane region" description="Helical" evidence="8">
    <location>
        <begin position="96"/>
        <end position="129"/>
    </location>
</feature>
<feature type="transmembrane region" description="Helical" evidence="8">
    <location>
        <begin position="295"/>
        <end position="322"/>
    </location>
</feature>
<gene>
    <name evidence="9" type="ORF">SAMN04487996_110196</name>
</gene>
<dbReference type="EMBL" id="FNAN01000010">
    <property type="protein sequence ID" value="SDF39742.1"/>
    <property type="molecule type" value="Genomic_DNA"/>
</dbReference>
<comment type="similarity">
    <text evidence="7">Belongs to the GntP permease family.</text>
</comment>
<feature type="transmembrane region" description="Helical" evidence="8">
    <location>
        <begin position="251"/>
        <end position="274"/>
    </location>
</feature>
<dbReference type="STRING" id="659014.SAMN04487996_110196"/>
<keyword evidence="3" id="KW-1003">Cell membrane</keyword>
<dbReference type="AlphaFoldDB" id="A0A1G7KR87"/>
<dbReference type="PANTHER" id="PTHR30354:SF22">
    <property type="entry name" value="HIGH-AFFINITY GLUCONATE TRANSPORTER"/>
    <property type="match status" value="1"/>
</dbReference>
<sequence length="434" mass="45752">MPLLLTFIAILALILLIAWLKIDTFISFLLVSIALGLASGLDVDTVSKAIQKGVGGTLGDLVLIVGFGAMLGKMVADSGAAQRITDALISLFGQKYIQWGMALAGFVIGIPLFYNAGFVIVIPLIFMISATARLPLLYIGIPMLSALSVAHGYLPPHPSPAAIASQLHADLGKTLFYGMIVSLPAIAVAGPIFGKTLKRFQPKPDEDLFDVKPRPASELPGLGISVITALLPVFLLTSMSGIKRVYPDNKIIGLLAEPYFGMLVSVLFAAYVLGVKRGMSMKKVSKSMEEAFKGVSTILLIIAGAGVFKEIMTASGVSTFIAESLKGLDVSPLLLSWAIAAVIRVCVGSATVAGLTTVGILAPLLANAGVPAELLVLAIGSGSLMFSHLNDGGFWLFKEYFNLSIKDTILTWSVMETIVSIMGLLGVLVLNLFV</sequence>
<keyword evidence="5 8" id="KW-1133">Transmembrane helix</keyword>
<keyword evidence="6 8" id="KW-0472">Membrane</keyword>
<dbReference type="OrthoDB" id="9787129at2"/>
<name>A0A1G7KR87_9BACT</name>
<reference evidence="10" key="1">
    <citation type="submission" date="2016-10" db="EMBL/GenBank/DDBJ databases">
        <authorList>
            <person name="Varghese N."/>
            <person name="Submissions S."/>
        </authorList>
    </citation>
    <scope>NUCLEOTIDE SEQUENCE [LARGE SCALE GENOMIC DNA]</scope>
    <source>
        <strain evidence="10">DSM 25329</strain>
    </source>
</reference>
<organism evidence="9 10">
    <name type="scientific">Dyadobacter soli</name>
    <dbReference type="NCBI Taxonomy" id="659014"/>
    <lineage>
        <taxon>Bacteria</taxon>
        <taxon>Pseudomonadati</taxon>
        <taxon>Bacteroidota</taxon>
        <taxon>Cytophagia</taxon>
        <taxon>Cytophagales</taxon>
        <taxon>Spirosomataceae</taxon>
        <taxon>Dyadobacter</taxon>
    </lineage>
</organism>
<dbReference type="Pfam" id="PF02447">
    <property type="entry name" value="GntP_permease"/>
    <property type="match status" value="1"/>
</dbReference>
<feature type="transmembrane region" description="Helical" evidence="8">
    <location>
        <begin position="219"/>
        <end position="239"/>
    </location>
</feature>